<dbReference type="InParanoid" id="K3Z1G9"/>
<dbReference type="EMBL" id="AGNK02000061">
    <property type="status" value="NOT_ANNOTATED_CDS"/>
    <property type="molecule type" value="Genomic_DNA"/>
</dbReference>
<organism evidence="2 3">
    <name type="scientific">Setaria italica</name>
    <name type="common">Foxtail millet</name>
    <name type="synonym">Panicum italicum</name>
    <dbReference type="NCBI Taxonomy" id="4555"/>
    <lineage>
        <taxon>Eukaryota</taxon>
        <taxon>Viridiplantae</taxon>
        <taxon>Streptophyta</taxon>
        <taxon>Embryophyta</taxon>
        <taxon>Tracheophyta</taxon>
        <taxon>Spermatophyta</taxon>
        <taxon>Magnoliopsida</taxon>
        <taxon>Liliopsida</taxon>
        <taxon>Poales</taxon>
        <taxon>Poaceae</taxon>
        <taxon>PACMAD clade</taxon>
        <taxon>Panicoideae</taxon>
        <taxon>Panicodae</taxon>
        <taxon>Paniceae</taxon>
        <taxon>Cenchrinae</taxon>
        <taxon>Setaria</taxon>
    </lineage>
</organism>
<reference evidence="2" key="2">
    <citation type="submission" date="2018-08" db="UniProtKB">
        <authorList>
            <consortium name="EnsemblPlants"/>
        </authorList>
    </citation>
    <scope>IDENTIFICATION</scope>
    <source>
        <strain evidence="2">Yugu1</strain>
    </source>
</reference>
<protein>
    <submittedName>
        <fullName evidence="2">Uncharacterized protein</fullName>
    </submittedName>
</protein>
<evidence type="ECO:0000313" key="3">
    <source>
        <dbReference type="Proteomes" id="UP000004995"/>
    </source>
</evidence>
<evidence type="ECO:0000313" key="2">
    <source>
        <dbReference type="EnsemblPlants" id="KQL28250"/>
    </source>
</evidence>
<dbReference type="Proteomes" id="UP000004995">
    <property type="component" value="Unassembled WGS sequence"/>
</dbReference>
<keyword evidence="1" id="KW-0812">Transmembrane</keyword>
<reference evidence="3" key="1">
    <citation type="journal article" date="2012" name="Nat. Biotechnol.">
        <title>Reference genome sequence of the model plant Setaria.</title>
        <authorList>
            <person name="Bennetzen J.L."/>
            <person name="Schmutz J."/>
            <person name="Wang H."/>
            <person name="Percifield R."/>
            <person name="Hawkins J."/>
            <person name="Pontaroli A.C."/>
            <person name="Estep M."/>
            <person name="Feng L."/>
            <person name="Vaughn J.N."/>
            <person name="Grimwood J."/>
            <person name="Jenkins J."/>
            <person name="Barry K."/>
            <person name="Lindquist E."/>
            <person name="Hellsten U."/>
            <person name="Deshpande S."/>
            <person name="Wang X."/>
            <person name="Wu X."/>
            <person name="Mitros T."/>
            <person name="Triplett J."/>
            <person name="Yang X."/>
            <person name="Ye C.Y."/>
            <person name="Mauro-Herrera M."/>
            <person name="Wang L."/>
            <person name="Li P."/>
            <person name="Sharma M."/>
            <person name="Sharma R."/>
            <person name="Ronald P.C."/>
            <person name="Panaud O."/>
            <person name="Kellogg E.A."/>
            <person name="Brutnell T.P."/>
            <person name="Doust A.N."/>
            <person name="Tuskan G.A."/>
            <person name="Rokhsar D."/>
            <person name="Devos K.M."/>
        </authorList>
    </citation>
    <scope>NUCLEOTIDE SEQUENCE [LARGE SCALE GENOMIC DNA]</scope>
    <source>
        <strain evidence="3">cv. Yugu1</strain>
    </source>
</reference>
<name>K3Z1G9_SETIT</name>
<evidence type="ECO:0000256" key="1">
    <source>
        <dbReference type="SAM" id="Phobius"/>
    </source>
</evidence>
<keyword evidence="1" id="KW-0472">Membrane</keyword>
<dbReference type="Gramene" id="KQL28250">
    <property type="protein sequence ID" value="KQL28250"/>
    <property type="gene ID" value="SETIT_020387mg"/>
</dbReference>
<dbReference type="HOGENOM" id="CLU_3351919_0_0_1"/>
<dbReference type="EnsemblPlants" id="KQL28250">
    <property type="protein sequence ID" value="KQL28250"/>
    <property type="gene ID" value="SETIT_020387mg"/>
</dbReference>
<dbReference type="AlphaFoldDB" id="K3Z1G9"/>
<proteinExistence type="predicted"/>
<accession>K3Z1G9</accession>
<keyword evidence="3" id="KW-1185">Reference proteome</keyword>
<feature type="transmembrane region" description="Helical" evidence="1">
    <location>
        <begin position="7"/>
        <end position="27"/>
    </location>
</feature>
<keyword evidence="1" id="KW-1133">Transmembrane helix</keyword>
<sequence length="37" mass="4155">MSCTLPTANWALCCMIVSVALPAYWYAAFVNWVKLNC</sequence>